<feature type="region of interest" description="Disordered" evidence="7">
    <location>
        <begin position="117"/>
        <end position="181"/>
    </location>
</feature>
<dbReference type="Gene3D" id="3.40.50.1980">
    <property type="entry name" value="Nitrogenase molybdenum iron protein domain"/>
    <property type="match status" value="3"/>
</dbReference>
<gene>
    <name evidence="9" type="ORF">ABRZ07_00930</name>
</gene>
<feature type="compositionally biased region" description="Basic and acidic residues" evidence="7">
    <location>
        <begin position="125"/>
        <end position="168"/>
    </location>
</feature>
<name>A0AB39FKM4_9BURK</name>
<keyword evidence="3 6" id="KW-0813">Transport</keyword>
<feature type="signal peptide" evidence="8">
    <location>
        <begin position="1"/>
        <end position="26"/>
    </location>
</feature>
<evidence type="ECO:0000256" key="5">
    <source>
        <dbReference type="ARBA" id="ARBA00022729"/>
    </source>
</evidence>
<evidence type="ECO:0000256" key="4">
    <source>
        <dbReference type="ARBA" id="ARBA00022723"/>
    </source>
</evidence>
<dbReference type="Pfam" id="PF01297">
    <property type="entry name" value="ZnuA"/>
    <property type="match status" value="1"/>
</dbReference>
<dbReference type="InterPro" id="IPR050492">
    <property type="entry name" value="Bact_metal-bind_prot9"/>
</dbReference>
<evidence type="ECO:0000256" key="3">
    <source>
        <dbReference type="ARBA" id="ARBA00022448"/>
    </source>
</evidence>
<dbReference type="EMBL" id="CP158267">
    <property type="protein sequence ID" value="XDJ80112.1"/>
    <property type="molecule type" value="Genomic_DNA"/>
</dbReference>
<dbReference type="PANTHER" id="PTHR42953">
    <property type="entry name" value="HIGH-AFFINITY ZINC UPTAKE SYSTEM PROTEIN ZNUA-RELATED"/>
    <property type="match status" value="1"/>
</dbReference>
<dbReference type="InterPro" id="IPR006127">
    <property type="entry name" value="ZnuA-like"/>
</dbReference>
<sequence>MSQSKKLAALAGAALFALAGAQPASAQALRVVATFSIIGDLARQVGGDRIALTTLVGPDSDAHTYEPRPADLKAIGTADVILANGLDMEGFLPGLIQAGGAKAPITALTDGVELRLNQSGSESPAHAHEAHDHDAHDHDAHDHEAHHHAEQDPAHEADPGHAADSHDRAHAHHAHGKYDPHAWQSVPNARIYVGNIAKAFCAADRQGCPVYEAHARAYDEKLRALQTQIAENFARIPADRRTIITPHDAFGYFAREYGFKFEAPQGMSTDSQASAAGLATLVKQVKDEKAAALFLENISNPRLVEQISSETGLKVGGKLYSDALSSADGPASTYIDMMRHNAATITDAILAR</sequence>
<dbReference type="InterPro" id="IPR006129">
    <property type="entry name" value="AdhesinB"/>
</dbReference>
<proteinExistence type="inferred from homology"/>
<accession>A0AB39FKM4</accession>
<protein>
    <submittedName>
        <fullName evidence="9">Zinc ABC transporter substrate-binding protein</fullName>
    </submittedName>
</protein>
<dbReference type="PRINTS" id="PR00691">
    <property type="entry name" value="ADHESINB"/>
</dbReference>
<evidence type="ECO:0000256" key="2">
    <source>
        <dbReference type="ARBA" id="ARBA00011028"/>
    </source>
</evidence>
<evidence type="ECO:0000256" key="1">
    <source>
        <dbReference type="ARBA" id="ARBA00004196"/>
    </source>
</evidence>
<reference evidence="9" key="1">
    <citation type="submission" date="2024-05" db="EMBL/GenBank/DDBJ databases">
        <authorList>
            <person name="Luo Y.-C."/>
            <person name="Nicholds J."/>
            <person name="Mortimer T."/>
            <person name="Maboni G."/>
        </authorList>
    </citation>
    <scope>NUCLEOTIDE SEQUENCE</scope>
    <source>
        <strain evidence="9">141555</strain>
    </source>
</reference>
<evidence type="ECO:0000256" key="6">
    <source>
        <dbReference type="RuleBase" id="RU003512"/>
    </source>
</evidence>
<comment type="subcellular location">
    <subcellularLocation>
        <location evidence="1">Cell envelope</location>
    </subcellularLocation>
</comment>
<keyword evidence="5 8" id="KW-0732">Signal</keyword>
<dbReference type="RefSeq" id="WP_368649253.1">
    <property type="nucleotide sequence ID" value="NZ_CP158267.1"/>
</dbReference>
<evidence type="ECO:0000256" key="7">
    <source>
        <dbReference type="SAM" id="MobiDB-lite"/>
    </source>
</evidence>
<dbReference type="InterPro" id="IPR006128">
    <property type="entry name" value="Lipoprotein_PsaA-like"/>
</dbReference>
<dbReference type="AlphaFoldDB" id="A0AB39FKM4"/>
<dbReference type="GO" id="GO:0030001">
    <property type="term" value="P:metal ion transport"/>
    <property type="evidence" value="ECO:0007669"/>
    <property type="project" value="InterPro"/>
</dbReference>
<comment type="similarity">
    <text evidence="2 6">Belongs to the bacterial solute-binding protein 9 family.</text>
</comment>
<dbReference type="SUPFAM" id="SSF53807">
    <property type="entry name" value="Helical backbone' metal receptor"/>
    <property type="match status" value="1"/>
</dbReference>
<dbReference type="PANTHER" id="PTHR42953:SF1">
    <property type="entry name" value="METAL-BINDING PROTEIN HI_0362-RELATED"/>
    <property type="match status" value="1"/>
</dbReference>
<organism evidence="9">
    <name type="scientific">Castellaniella ginsengisoli</name>
    <dbReference type="NCBI Taxonomy" id="546114"/>
    <lineage>
        <taxon>Bacteria</taxon>
        <taxon>Pseudomonadati</taxon>
        <taxon>Pseudomonadota</taxon>
        <taxon>Betaproteobacteria</taxon>
        <taxon>Burkholderiales</taxon>
        <taxon>Alcaligenaceae</taxon>
        <taxon>Castellaniella</taxon>
    </lineage>
</organism>
<dbReference type="PRINTS" id="PR00690">
    <property type="entry name" value="ADHESNFAMILY"/>
</dbReference>
<feature type="chain" id="PRO_5044233775" evidence="8">
    <location>
        <begin position="27"/>
        <end position="352"/>
    </location>
</feature>
<keyword evidence="4" id="KW-0479">Metal-binding</keyword>
<dbReference type="GO" id="GO:0046872">
    <property type="term" value="F:metal ion binding"/>
    <property type="evidence" value="ECO:0007669"/>
    <property type="project" value="UniProtKB-KW"/>
</dbReference>
<evidence type="ECO:0000256" key="8">
    <source>
        <dbReference type="SAM" id="SignalP"/>
    </source>
</evidence>
<dbReference type="GO" id="GO:0030313">
    <property type="term" value="C:cell envelope"/>
    <property type="evidence" value="ECO:0007669"/>
    <property type="project" value="UniProtKB-SubCell"/>
</dbReference>
<evidence type="ECO:0000313" key="9">
    <source>
        <dbReference type="EMBL" id="XDJ80112.1"/>
    </source>
</evidence>
<dbReference type="GO" id="GO:0007155">
    <property type="term" value="P:cell adhesion"/>
    <property type="evidence" value="ECO:0007669"/>
    <property type="project" value="InterPro"/>
</dbReference>